<comment type="cofactor">
    <cofactor evidence="1">
        <name>Ca(2+)</name>
        <dbReference type="ChEBI" id="CHEBI:29108"/>
    </cofactor>
</comment>
<dbReference type="GO" id="GO:0005975">
    <property type="term" value="P:carbohydrate metabolic process"/>
    <property type="evidence" value="ECO:0007669"/>
    <property type="project" value="InterPro"/>
</dbReference>
<dbReference type="Pfam" id="PF00128">
    <property type="entry name" value="Alpha-amylase"/>
    <property type="match status" value="1"/>
</dbReference>
<sequence>MMGKKIKINGTIMQYFEWYLPRNCALWNKVSYEAKHLNDIGITAVWLPPAYKGADGNNDVGYAVYDLYDLGEFNQKGSVSTKYGTKDEYLKAIKILHKNNIQVYADISLDHMIGADEVEEVEVIEEDPSNRNMEVSGVEKILAWTKFNFNGRNNKYSSFKWNHNNFDGVDYDELSKRNAIFRFKDKSWDNGVDSENGNYDYLMGADIDLRDEEVICELKKWSRWYLDFANVDGFRLDAIKHMNYNFLMYLISILRKESGMELFSVGEYWNSDINVLLKYMDEIRGEFSLFDVPLHFNFYNASRSNGNYDMCNILKGTLMERNPCKAVTFVENHDTQVGQSLQSDVLEWFKPLAYALILLRAEGYPCVFYGDYYGTKNNKSKIRNKLDILLKMRKYKAYGKQNDYFDDCNIIGWTREGDYEHEDSGLAVIMTDNCGGSKRMYIGKQFSGKIFYDCIGGIREEVLIDSEGYGYFHVDGGNVSVWIKKHKKV</sequence>
<dbReference type="SUPFAM" id="SSF51445">
    <property type="entry name" value="(Trans)glycosidases"/>
    <property type="match status" value="1"/>
</dbReference>
<keyword evidence="4 7" id="KW-0378">Hydrolase</keyword>
<dbReference type="EC" id="3.2.1.1" evidence="7"/>
<dbReference type="Proteomes" id="UP000789738">
    <property type="component" value="Unassembled WGS sequence"/>
</dbReference>
<protein>
    <submittedName>
        <fullName evidence="7">Alpha-amylase</fullName>
        <ecNumber evidence="7">3.2.1.1</ecNumber>
    </submittedName>
</protein>
<dbReference type="Pfam" id="PF09154">
    <property type="entry name" value="Alpha-amy_C_pro"/>
    <property type="match status" value="1"/>
</dbReference>
<dbReference type="InterPro" id="IPR015237">
    <property type="entry name" value="Alpha-amylase_C_pro"/>
</dbReference>
<dbReference type="PANTHER" id="PTHR43447">
    <property type="entry name" value="ALPHA-AMYLASE"/>
    <property type="match status" value="1"/>
</dbReference>
<accession>A0AA86JEU2</accession>
<dbReference type="GO" id="GO:0005509">
    <property type="term" value="F:calcium ion binding"/>
    <property type="evidence" value="ECO:0007669"/>
    <property type="project" value="InterPro"/>
</dbReference>
<evidence type="ECO:0000256" key="4">
    <source>
        <dbReference type="ARBA" id="ARBA00022801"/>
    </source>
</evidence>
<dbReference type="Gene3D" id="3.20.20.80">
    <property type="entry name" value="Glycosidases"/>
    <property type="match status" value="1"/>
</dbReference>
<keyword evidence="5" id="KW-0119">Carbohydrate metabolism</keyword>
<dbReference type="SMART" id="SM00642">
    <property type="entry name" value="Aamy"/>
    <property type="match status" value="1"/>
</dbReference>
<evidence type="ECO:0000256" key="1">
    <source>
        <dbReference type="ARBA" id="ARBA00001913"/>
    </source>
</evidence>
<evidence type="ECO:0000256" key="3">
    <source>
        <dbReference type="ARBA" id="ARBA00022723"/>
    </source>
</evidence>
<comment type="similarity">
    <text evidence="2">Belongs to the glycosyl hydrolase 13 family.</text>
</comment>
<name>A0AA86JEU2_9CLOT</name>
<evidence type="ECO:0000313" key="7">
    <source>
        <dbReference type="EMBL" id="CAG9704596.1"/>
    </source>
</evidence>
<dbReference type="EMBL" id="CAKJVE010000004">
    <property type="protein sequence ID" value="CAG9704596.1"/>
    <property type="molecule type" value="Genomic_DNA"/>
</dbReference>
<keyword evidence="6 7" id="KW-0326">Glycosidase</keyword>
<evidence type="ECO:0000256" key="6">
    <source>
        <dbReference type="ARBA" id="ARBA00023295"/>
    </source>
</evidence>
<reference evidence="7" key="1">
    <citation type="submission" date="2021-10" db="EMBL/GenBank/DDBJ databases">
        <authorList>
            <person name="Mesa V."/>
        </authorList>
    </citation>
    <scope>NUCLEOTIDE SEQUENCE</scope>
    <source>
        <strain evidence="7">CC3_PB</strain>
    </source>
</reference>
<evidence type="ECO:0000256" key="5">
    <source>
        <dbReference type="ARBA" id="ARBA00023277"/>
    </source>
</evidence>
<dbReference type="PIRSF" id="PIRSF001021">
    <property type="entry name" value="Alph-amls_thrmst"/>
    <property type="match status" value="1"/>
</dbReference>
<proteinExistence type="inferred from homology"/>
<dbReference type="InterPro" id="IPR006047">
    <property type="entry name" value="GH13_cat_dom"/>
</dbReference>
<comment type="caution">
    <text evidence="7">The sequence shown here is derived from an EMBL/GenBank/DDBJ whole genome shotgun (WGS) entry which is preliminary data.</text>
</comment>
<dbReference type="NCBIfam" id="NF006968">
    <property type="entry name" value="PRK09441.1-1"/>
    <property type="match status" value="1"/>
</dbReference>
<dbReference type="Gene3D" id="2.60.40.1180">
    <property type="entry name" value="Golgi alpha-mannosidase II"/>
    <property type="match status" value="1"/>
</dbReference>
<dbReference type="GO" id="GO:0004556">
    <property type="term" value="F:alpha-amylase activity"/>
    <property type="evidence" value="ECO:0007669"/>
    <property type="project" value="UniProtKB-EC"/>
</dbReference>
<dbReference type="InterPro" id="IPR013780">
    <property type="entry name" value="Glyco_hydro_b"/>
</dbReference>
<evidence type="ECO:0000256" key="2">
    <source>
        <dbReference type="ARBA" id="ARBA00008061"/>
    </source>
</evidence>
<dbReference type="AlphaFoldDB" id="A0AA86JEU2"/>
<dbReference type="SUPFAM" id="SSF51011">
    <property type="entry name" value="Glycosyl hydrolase domain"/>
    <property type="match status" value="1"/>
</dbReference>
<evidence type="ECO:0000313" key="8">
    <source>
        <dbReference type="Proteomes" id="UP000789738"/>
    </source>
</evidence>
<gene>
    <name evidence="7" type="primary">amyS</name>
    <name evidence="7" type="ORF">CNEO_41361</name>
</gene>
<keyword evidence="3" id="KW-0479">Metal-binding</keyword>
<dbReference type="RefSeq" id="WP_243145238.1">
    <property type="nucleotide sequence ID" value="NZ_CAKJVE010000004.1"/>
</dbReference>
<dbReference type="InterPro" id="IPR017853">
    <property type="entry name" value="GH"/>
</dbReference>
<dbReference type="NCBIfam" id="NF006969">
    <property type="entry name" value="PRK09441.1-2"/>
    <property type="match status" value="1"/>
</dbReference>
<organism evidence="7 8">
    <name type="scientific">Clostridium neonatale</name>
    <dbReference type="NCBI Taxonomy" id="137838"/>
    <lineage>
        <taxon>Bacteria</taxon>
        <taxon>Bacillati</taxon>
        <taxon>Bacillota</taxon>
        <taxon>Clostridia</taxon>
        <taxon>Eubacteriales</taxon>
        <taxon>Clostridiaceae</taxon>
        <taxon>Clostridium</taxon>
    </lineage>
</organism>
<dbReference type="Gene3D" id="2.40.30.140">
    <property type="match status" value="1"/>
</dbReference>
<dbReference type="CDD" id="cd11318">
    <property type="entry name" value="AmyAc_bac_fung_AmyA"/>
    <property type="match status" value="1"/>
</dbReference>
<dbReference type="InterPro" id="IPR013776">
    <property type="entry name" value="A-amylase_thermo"/>
</dbReference>